<keyword evidence="2" id="KW-1185">Reference proteome</keyword>
<dbReference type="AlphaFoldDB" id="A0A0C9Y5I3"/>
<protein>
    <submittedName>
        <fullName evidence="1">Uncharacterized protein</fullName>
    </submittedName>
</protein>
<gene>
    <name evidence="1" type="ORF">PISMIDRAFT_615862</name>
</gene>
<dbReference type="Proteomes" id="UP000054018">
    <property type="component" value="Unassembled WGS sequence"/>
</dbReference>
<name>A0A0C9Y5I3_9AGAM</name>
<evidence type="ECO:0000313" key="2">
    <source>
        <dbReference type="Proteomes" id="UP000054018"/>
    </source>
</evidence>
<proteinExistence type="predicted"/>
<evidence type="ECO:0000313" key="1">
    <source>
        <dbReference type="EMBL" id="KIK19965.1"/>
    </source>
</evidence>
<reference evidence="1 2" key="1">
    <citation type="submission" date="2014-04" db="EMBL/GenBank/DDBJ databases">
        <authorList>
            <consortium name="DOE Joint Genome Institute"/>
            <person name="Kuo A."/>
            <person name="Kohler A."/>
            <person name="Costa M.D."/>
            <person name="Nagy L.G."/>
            <person name="Floudas D."/>
            <person name="Copeland A."/>
            <person name="Barry K.W."/>
            <person name="Cichocki N."/>
            <person name="Veneault-Fourrey C."/>
            <person name="LaButti K."/>
            <person name="Lindquist E.A."/>
            <person name="Lipzen A."/>
            <person name="Lundell T."/>
            <person name="Morin E."/>
            <person name="Murat C."/>
            <person name="Sun H."/>
            <person name="Tunlid A."/>
            <person name="Henrissat B."/>
            <person name="Grigoriev I.V."/>
            <person name="Hibbett D.S."/>
            <person name="Martin F."/>
            <person name="Nordberg H.P."/>
            <person name="Cantor M.N."/>
            <person name="Hua S.X."/>
        </authorList>
    </citation>
    <scope>NUCLEOTIDE SEQUENCE [LARGE SCALE GENOMIC DNA]</scope>
    <source>
        <strain evidence="1 2">441</strain>
    </source>
</reference>
<sequence>MFGPMKMEEQERNEVEKRYDYQNITSRAASMLVDAGIYQMALGAKPSKDKVKNIHSAPASS</sequence>
<reference evidence="2" key="2">
    <citation type="submission" date="2015-01" db="EMBL/GenBank/DDBJ databases">
        <title>Evolutionary Origins and Diversification of the Mycorrhizal Mutualists.</title>
        <authorList>
            <consortium name="DOE Joint Genome Institute"/>
            <consortium name="Mycorrhizal Genomics Consortium"/>
            <person name="Kohler A."/>
            <person name="Kuo A."/>
            <person name="Nagy L.G."/>
            <person name="Floudas D."/>
            <person name="Copeland A."/>
            <person name="Barry K.W."/>
            <person name="Cichocki N."/>
            <person name="Veneault-Fourrey C."/>
            <person name="LaButti K."/>
            <person name="Lindquist E.A."/>
            <person name="Lipzen A."/>
            <person name="Lundell T."/>
            <person name="Morin E."/>
            <person name="Murat C."/>
            <person name="Riley R."/>
            <person name="Ohm R."/>
            <person name="Sun H."/>
            <person name="Tunlid A."/>
            <person name="Henrissat B."/>
            <person name="Grigoriev I.V."/>
            <person name="Hibbett D.S."/>
            <person name="Martin F."/>
        </authorList>
    </citation>
    <scope>NUCLEOTIDE SEQUENCE [LARGE SCALE GENOMIC DNA]</scope>
    <source>
        <strain evidence="2">441</strain>
    </source>
</reference>
<dbReference type="EMBL" id="KN833774">
    <property type="protein sequence ID" value="KIK19965.1"/>
    <property type="molecule type" value="Genomic_DNA"/>
</dbReference>
<dbReference type="HOGENOM" id="CLU_2923589_0_0_1"/>
<accession>A0A0C9Y5I3</accession>
<organism evidence="1 2">
    <name type="scientific">Pisolithus microcarpus 441</name>
    <dbReference type="NCBI Taxonomy" id="765257"/>
    <lineage>
        <taxon>Eukaryota</taxon>
        <taxon>Fungi</taxon>
        <taxon>Dikarya</taxon>
        <taxon>Basidiomycota</taxon>
        <taxon>Agaricomycotina</taxon>
        <taxon>Agaricomycetes</taxon>
        <taxon>Agaricomycetidae</taxon>
        <taxon>Boletales</taxon>
        <taxon>Sclerodermatineae</taxon>
        <taxon>Pisolithaceae</taxon>
        <taxon>Pisolithus</taxon>
    </lineage>
</organism>